<organism evidence="1 2">
    <name type="scientific">Citrus sinensis</name>
    <name type="common">Sweet orange</name>
    <name type="synonym">Citrus aurantium var. sinensis</name>
    <dbReference type="NCBI Taxonomy" id="2711"/>
    <lineage>
        <taxon>Eukaryota</taxon>
        <taxon>Viridiplantae</taxon>
        <taxon>Streptophyta</taxon>
        <taxon>Embryophyta</taxon>
        <taxon>Tracheophyta</taxon>
        <taxon>Spermatophyta</taxon>
        <taxon>Magnoliopsida</taxon>
        <taxon>eudicotyledons</taxon>
        <taxon>Gunneridae</taxon>
        <taxon>Pentapetalae</taxon>
        <taxon>rosids</taxon>
        <taxon>malvids</taxon>
        <taxon>Sapindales</taxon>
        <taxon>Rutaceae</taxon>
        <taxon>Aurantioideae</taxon>
        <taxon>Citrus</taxon>
    </lineage>
</organism>
<dbReference type="Proteomes" id="UP000829398">
    <property type="component" value="Chromosome 6"/>
</dbReference>
<evidence type="ECO:0000313" key="1">
    <source>
        <dbReference type="EMBL" id="KAH9734289.1"/>
    </source>
</evidence>
<gene>
    <name evidence="1" type="ORF">KPL71_017319</name>
</gene>
<dbReference type="EMBL" id="CM039175">
    <property type="protein sequence ID" value="KAH9734289.1"/>
    <property type="molecule type" value="Genomic_DNA"/>
</dbReference>
<protein>
    <submittedName>
        <fullName evidence="1">Uncharacterized protein</fullName>
    </submittedName>
</protein>
<accession>A0ACB8JNB2</accession>
<name>A0ACB8JNB2_CITSI</name>
<comment type="caution">
    <text evidence="1">The sequence shown here is derived from an EMBL/GenBank/DDBJ whole genome shotgun (WGS) entry which is preliminary data.</text>
</comment>
<sequence length="1248" mass="141821">MGTSKFEVEKFTGENDFHLWRLKMRALLVHQGLEETLGDPRSEKKPSKLSDEEMRDALDKAHSTLILSLGDGVLREVGDQTTAAGLWKKLEDLYTKKSLTKRLCTKKRLYTLQMEEGSSLATHIDNFNRIILDLEDINVSLEDEDKAIILLSSLPPSYEHFVDTLLYGRQSISMADVKDSLSSKEVTKKAETKAGEGLVARGRPEKKYYNKGKKRDKSKSKNKNLKCFHCHKEGHFKRDCPDRKNKGNEGHGKNGDAAVASEDEGYDSAGVLLASKTQTNSKWILDSGCSYHMCPDQNLFTTYNAFNGGEVLMGNNTMCKVVGLGTIRFKMFDGMIRELRDVRHIPDLKRNLISLGTLDQIGCSIKVESGVMKVVRGSIVVMKGNKQNGLYVLQGTAVTGDVSISASLGLDKTLIWHLRLGHMSEKGLKILEKQGVLGDDKLRSLEFCETVSLGGAKYFLSFIDDYSRMVWVYVLKGKDEVFERFKQWKALVETQSGRKIKRLRTDNGLEFCNKQFDDFCKLNGIARHKTVSYTPQQNGLAERMNRTLMDKVRCLLIHSKLPQTLWAETLMTASYAHVKQGKLEPRALKCVFLGYPEGVKGYKLWCTEMKPPKCIVSRDVLFNESEMLMKGHQKDPAKPEEGLDSQGQHLKVEFKGKSALDYHDEAEDMEREDAEDISEASGTHTDIQDYQLARDRQRRVIKTPKRFAYADLIAYALTAAHELDNDEPKTYREAVSGKDADKWIKAMKDEIESLHKNNTWKLVKRPENQRVVGCKWVYKVKQGIPGVESMRYKARLVAKGYTQREGIDFTEVYSPVVRHTSIRMILALVAVHSMHLEQMDVKTAFLHGELEEQIVMSQPEGFEDQSNGDWVCLLKKSLYGLKQSPRQWYLRFDSFMMKLCFQRCNLDCCVYYKEISGDMVYLILYVDDMLIASRSMEHINFLKQQLKGEFEMKDLGPAKKILGMQLIRDWKSGTLFLTQEEYIRRVLDKFDMTTAKPVQTPLPAHFRLSEQQCPTADTDKSEMIKIPYASAVGCLMYAMVLTRPDIAHAVSVVSRYMSNPGKEHWKAVKWILRYLRGTSGHGLICGGQRRDDSLIVGYVDADYAGDLDRRRSLTGYLFIFNNCTINWKSQLQSVVALSTTEAEYTAAAEAIKEAIWLKGMLKELGVNQRSVVIHCDSQSAICLSKNQTHHERTKHIDIKVHFIRLEVSKATVMLQKIHTDDNVADMLTKAVPGAKFKFCLDLAGICDN</sequence>
<reference evidence="2" key="1">
    <citation type="journal article" date="2023" name="Hortic. Res.">
        <title>A chromosome-level phased genome enabling allele-level studies in sweet orange: a case study on citrus Huanglongbing tolerance.</title>
        <authorList>
            <person name="Wu B."/>
            <person name="Yu Q."/>
            <person name="Deng Z."/>
            <person name="Duan Y."/>
            <person name="Luo F."/>
            <person name="Gmitter F. Jr."/>
        </authorList>
    </citation>
    <scope>NUCLEOTIDE SEQUENCE [LARGE SCALE GENOMIC DNA]</scope>
    <source>
        <strain evidence="2">cv. Valencia</strain>
    </source>
</reference>
<keyword evidence="2" id="KW-1185">Reference proteome</keyword>
<proteinExistence type="predicted"/>
<evidence type="ECO:0000313" key="2">
    <source>
        <dbReference type="Proteomes" id="UP000829398"/>
    </source>
</evidence>